<gene>
    <name evidence="10" type="ORF">ENS19_06585</name>
</gene>
<dbReference type="GO" id="GO:0015031">
    <property type="term" value="P:protein transport"/>
    <property type="evidence" value="ECO:0007669"/>
    <property type="project" value="UniProtKB-KW"/>
</dbReference>
<organism evidence="10">
    <name type="scientific">Candidatus Methanomethylicus mesodigestus</name>
    <dbReference type="NCBI Taxonomy" id="1867258"/>
    <lineage>
        <taxon>Archaea</taxon>
        <taxon>Thermoproteota</taxon>
        <taxon>Methanosuratincolia</taxon>
        <taxon>Candidatus Methanomethylicales</taxon>
        <taxon>Candidatus Methanomethylicaceae</taxon>
        <taxon>Candidatus Methanomethylicus</taxon>
    </lineage>
</organism>
<evidence type="ECO:0000256" key="6">
    <source>
        <dbReference type="ARBA" id="ARBA00023010"/>
    </source>
</evidence>
<evidence type="ECO:0000256" key="8">
    <source>
        <dbReference type="ARBA" id="ARBA00037847"/>
    </source>
</evidence>
<evidence type="ECO:0000256" key="3">
    <source>
        <dbReference type="ARBA" id="ARBA00022692"/>
    </source>
</evidence>
<dbReference type="Pfam" id="PF03911">
    <property type="entry name" value="Sec61_beta"/>
    <property type="match status" value="1"/>
</dbReference>
<evidence type="ECO:0000256" key="5">
    <source>
        <dbReference type="ARBA" id="ARBA00022989"/>
    </source>
</evidence>
<keyword evidence="6" id="KW-0811">Translocation</keyword>
<dbReference type="EMBL" id="DSTX01000011">
    <property type="protein sequence ID" value="HFK20931.1"/>
    <property type="molecule type" value="Genomic_DNA"/>
</dbReference>
<name>A0A7C3IM44_9CREN</name>
<proteinExistence type="inferred from homology"/>
<dbReference type="NCBIfam" id="NF002318">
    <property type="entry name" value="PRK01253.1"/>
    <property type="match status" value="1"/>
</dbReference>
<keyword evidence="7 9" id="KW-0472">Membrane</keyword>
<dbReference type="AlphaFoldDB" id="A0A7C3IM44"/>
<protein>
    <submittedName>
        <fullName evidence="10">Preprotein translocase subunit Sec61beta</fullName>
    </submittedName>
</protein>
<keyword evidence="4" id="KW-0653">Protein transport</keyword>
<evidence type="ECO:0000256" key="4">
    <source>
        <dbReference type="ARBA" id="ARBA00022927"/>
    </source>
</evidence>
<dbReference type="InterPro" id="IPR016482">
    <property type="entry name" value="SecG/Sec61-beta/Sbh"/>
</dbReference>
<reference evidence="10" key="1">
    <citation type="journal article" date="2020" name="mSystems">
        <title>Genome- and Community-Level Interaction Insights into Carbon Utilization and Element Cycling Functions of Hydrothermarchaeota in Hydrothermal Sediment.</title>
        <authorList>
            <person name="Zhou Z."/>
            <person name="Liu Y."/>
            <person name="Xu W."/>
            <person name="Pan J."/>
            <person name="Luo Z.H."/>
            <person name="Li M."/>
        </authorList>
    </citation>
    <scope>NUCLEOTIDE SEQUENCE [LARGE SCALE GENOMIC DNA]</scope>
    <source>
        <strain evidence="10">SpSt-468</strain>
    </source>
</reference>
<keyword evidence="3 9" id="KW-0812">Transmembrane</keyword>
<dbReference type="GO" id="GO:0012505">
    <property type="term" value="C:endomembrane system"/>
    <property type="evidence" value="ECO:0007669"/>
    <property type="project" value="UniProtKB-SubCell"/>
</dbReference>
<evidence type="ECO:0000256" key="7">
    <source>
        <dbReference type="ARBA" id="ARBA00023136"/>
    </source>
</evidence>
<evidence type="ECO:0000256" key="1">
    <source>
        <dbReference type="ARBA" id="ARBA00006103"/>
    </source>
</evidence>
<sequence length="44" mass="4981">MPMSGAGLMRFFEDDTHGIKIKPHYIVISSIVLMSVVIMAHIFF</sequence>
<evidence type="ECO:0000256" key="2">
    <source>
        <dbReference type="ARBA" id="ARBA00022448"/>
    </source>
</evidence>
<comment type="caution">
    <text evidence="10">The sequence shown here is derived from an EMBL/GenBank/DDBJ whole genome shotgun (WGS) entry which is preliminary data.</text>
</comment>
<accession>A0A7C3IM44</accession>
<comment type="similarity">
    <text evidence="1">Belongs to the SEC61-beta family.</text>
</comment>
<evidence type="ECO:0000256" key="9">
    <source>
        <dbReference type="SAM" id="Phobius"/>
    </source>
</evidence>
<keyword evidence="2" id="KW-0813">Transport</keyword>
<evidence type="ECO:0000313" key="10">
    <source>
        <dbReference type="EMBL" id="HFK20931.1"/>
    </source>
</evidence>
<comment type="subcellular location">
    <subcellularLocation>
        <location evidence="8">Endomembrane system</location>
        <topology evidence="8">Single-pass membrane protein</topology>
    </subcellularLocation>
</comment>
<keyword evidence="5 9" id="KW-1133">Transmembrane helix</keyword>
<feature type="transmembrane region" description="Helical" evidence="9">
    <location>
        <begin position="25"/>
        <end position="43"/>
    </location>
</feature>